<dbReference type="Proteomes" id="UP000001302">
    <property type="component" value="Chromosome"/>
</dbReference>
<name>E0TDZ5_PARBH</name>
<reference evidence="1 2" key="2">
    <citation type="journal article" date="2011" name="J. Bacteriol.">
        <title>Complete genome sequence of strain HTCC2503T of Parvularcula bermudensis, the type species of the order "Parvularculales" in the class Alphaproteobacteria.</title>
        <authorList>
            <person name="Oh H.M."/>
            <person name="Kang I."/>
            <person name="Vergin K.L."/>
            <person name="Kang D."/>
            <person name="Rhee K.H."/>
            <person name="Giovannoni S.J."/>
            <person name="Cho J.C."/>
        </authorList>
    </citation>
    <scope>NUCLEOTIDE SEQUENCE [LARGE SCALE GENOMIC DNA]</scope>
    <source>
        <strain evidence="2">ATCC BAA-594 / HTCC2503 / KCTC 12087</strain>
    </source>
</reference>
<evidence type="ECO:0000313" key="1">
    <source>
        <dbReference type="EMBL" id="ADM08816.1"/>
    </source>
</evidence>
<evidence type="ECO:0000313" key="2">
    <source>
        <dbReference type="Proteomes" id="UP000001302"/>
    </source>
</evidence>
<sequence>MMWRKMLGILLKRTKRDSHVSKRSIPSFFRIAASAKLDRFV</sequence>
<dbReference type="KEGG" id="pbr:PB2503_03707"/>
<proteinExistence type="predicted"/>
<keyword evidence="2" id="KW-1185">Reference proteome</keyword>
<accession>E0TDZ5</accession>
<gene>
    <name evidence="1" type="ordered locus">PB2503_03707</name>
</gene>
<protein>
    <submittedName>
        <fullName evidence="1">Uncharacterized protein</fullName>
    </submittedName>
</protein>
<dbReference type="EMBL" id="CP002156">
    <property type="protein sequence ID" value="ADM08816.1"/>
    <property type="molecule type" value="Genomic_DNA"/>
</dbReference>
<dbReference type="HOGENOM" id="CLU_3273910_0_0_5"/>
<organism evidence="1 2">
    <name type="scientific">Parvularcula bermudensis (strain ATCC BAA-594 / HTCC2503 / KCTC 12087)</name>
    <dbReference type="NCBI Taxonomy" id="314260"/>
    <lineage>
        <taxon>Bacteria</taxon>
        <taxon>Pseudomonadati</taxon>
        <taxon>Pseudomonadota</taxon>
        <taxon>Alphaproteobacteria</taxon>
        <taxon>Parvularculales</taxon>
        <taxon>Parvularculaceae</taxon>
        <taxon>Parvularcula</taxon>
    </lineage>
</organism>
<dbReference type="AlphaFoldDB" id="E0TDZ5"/>
<reference evidence="2" key="1">
    <citation type="submission" date="2010-08" db="EMBL/GenBank/DDBJ databases">
        <title>Genome sequence of Parvularcula bermudensis HTCC2503.</title>
        <authorList>
            <person name="Kang D.-M."/>
            <person name="Oh H.-M."/>
            <person name="Cho J.-C."/>
        </authorList>
    </citation>
    <scope>NUCLEOTIDE SEQUENCE [LARGE SCALE GENOMIC DNA]</scope>
    <source>
        <strain evidence="2">ATCC BAA-594 / HTCC2503 / KCTC 12087</strain>
    </source>
</reference>